<gene>
    <name evidence="1" type="ORF">VZ94_15490</name>
</gene>
<reference evidence="1 2" key="2">
    <citation type="journal article" date="2016" name="Microb. Ecol.">
        <title>Genome Characteristics of a Novel Type I Methanotroph (Sn10-6) Isolated from a Flooded Indian Rice Field.</title>
        <authorList>
            <person name="Rahalkar M.C."/>
            <person name="Pandit P.S."/>
            <person name="Dhakephalkar P.K."/>
            <person name="Pore S."/>
            <person name="Arora P."/>
            <person name="Kapse N."/>
        </authorList>
    </citation>
    <scope>NUCLEOTIDE SEQUENCE [LARGE SCALE GENOMIC DNA]</scope>
    <source>
        <strain evidence="1 2">Sn10-6</strain>
    </source>
</reference>
<name>A0A0F3IGJ1_9GAMM</name>
<dbReference type="Proteomes" id="UP000033684">
    <property type="component" value="Unassembled WGS sequence"/>
</dbReference>
<feature type="non-terminal residue" evidence="1">
    <location>
        <position position="171"/>
    </location>
</feature>
<proteinExistence type="predicted"/>
<sequence length="171" mass="19346">MKISKQPRLVTRLKQHSLLLATVLLIIAALSYWLVVASNRYVSTAHVMIQSTDMVSDGGSGLSKLLRGGGGASVVAEQLLLRDYLLSTDMLAKLDAKLDLRSHYSQPSHDIVSRFWFKDAEFEHFYDYYLRRVSVELDEYSGVLIVKAQAYDAKTAHAIARYLVEEGERYM</sequence>
<dbReference type="EMBL" id="LAJX01000169">
    <property type="protein sequence ID" value="KJV05817.1"/>
    <property type="molecule type" value="Genomic_DNA"/>
</dbReference>
<evidence type="ECO:0000313" key="2">
    <source>
        <dbReference type="Proteomes" id="UP000033684"/>
    </source>
</evidence>
<evidence type="ECO:0000313" key="1">
    <source>
        <dbReference type="EMBL" id="KJV05817.1"/>
    </source>
</evidence>
<keyword evidence="2" id="KW-1185">Reference proteome</keyword>
<organism evidence="1 2">
    <name type="scientific">Methylocucumis oryzae</name>
    <dbReference type="NCBI Taxonomy" id="1632867"/>
    <lineage>
        <taxon>Bacteria</taxon>
        <taxon>Pseudomonadati</taxon>
        <taxon>Pseudomonadota</taxon>
        <taxon>Gammaproteobacteria</taxon>
        <taxon>Methylococcales</taxon>
        <taxon>Methylococcaceae</taxon>
        <taxon>Methylocucumis</taxon>
    </lineage>
</organism>
<comment type="caution">
    <text evidence="1">The sequence shown here is derived from an EMBL/GenBank/DDBJ whole genome shotgun (WGS) entry which is preliminary data.</text>
</comment>
<protein>
    <recommendedName>
        <fullName evidence="3">Chain-length determining protein</fullName>
    </recommendedName>
</protein>
<reference evidence="2" key="1">
    <citation type="submission" date="2015-03" db="EMBL/GenBank/DDBJ databases">
        <title>Draft genome sequence of a novel methanotroph (Sn10-6) isolated from flooded ricefield rhizosphere in India.</title>
        <authorList>
            <person name="Pandit P.S."/>
            <person name="Pore S.D."/>
            <person name="Arora P."/>
            <person name="Kapse N.G."/>
            <person name="Dhakephalkar P.K."/>
            <person name="Rahalkar M.C."/>
        </authorList>
    </citation>
    <scope>NUCLEOTIDE SEQUENCE [LARGE SCALE GENOMIC DNA]</scope>
    <source>
        <strain evidence="2">Sn10-6</strain>
    </source>
</reference>
<accession>A0A0F3IGJ1</accession>
<evidence type="ECO:0008006" key="3">
    <source>
        <dbReference type="Google" id="ProtNLM"/>
    </source>
</evidence>
<dbReference type="AlphaFoldDB" id="A0A0F3IGJ1"/>